<dbReference type="SUPFAM" id="SSF53649">
    <property type="entry name" value="Alkaline phosphatase-like"/>
    <property type="match status" value="1"/>
</dbReference>
<accession>A0A382J693</accession>
<evidence type="ECO:0000256" key="3">
    <source>
        <dbReference type="ARBA" id="ARBA00022723"/>
    </source>
</evidence>
<dbReference type="EMBL" id="UINC01071449">
    <property type="protein sequence ID" value="SVC06351.1"/>
    <property type="molecule type" value="Genomic_DNA"/>
</dbReference>
<dbReference type="InterPro" id="IPR024607">
    <property type="entry name" value="Sulfatase_CS"/>
</dbReference>
<sequence length="135" mass="15074">MKRALGIFAFLLGCHAFAAPKPPNIVLFLVDDMGWQDTSVPFHSERTPFNDHFRTPNMERLAKQGVKFTQAYAAAVCSPTRTSIMTGQNPIRHQVTNWTLNKDGETSGKTARLQAPVNWKRNGLQPDAITLPKLL</sequence>
<dbReference type="PROSITE" id="PS00523">
    <property type="entry name" value="SULFATASE_1"/>
    <property type="match status" value="1"/>
</dbReference>
<keyword evidence="4" id="KW-0732">Signal</keyword>
<dbReference type="InterPro" id="IPR017850">
    <property type="entry name" value="Alkaline_phosphatase_core_sf"/>
</dbReference>
<dbReference type="Gene3D" id="3.40.720.10">
    <property type="entry name" value="Alkaline Phosphatase, subunit A"/>
    <property type="match status" value="1"/>
</dbReference>
<evidence type="ECO:0000256" key="1">
    <source>
        <dbReference type="ARBA" id="ARBA00001913"/>
    </source>
</evidence>
<dbReference type="AlphaFoldDB" id="A0A382J693"/>
<feature type="domain" description="Sulfatase N-terminal" evidence="7">
    <location>
        <begin position="23"/>
        <end position="103"/>
    </location>
</feature>
<evidence type="ECO:0000313" key="8">
    <source>
        <dbReference type="EMBL" id="SVC06351.1"/>
    </source>
</evidence>
<name>A0A382J693_9ZZZZ</name>
<evidence type="ECO:0000256" key="2">
    <source>
        <dbReference type="ARBA" id="ARBA00008779"/>
    </source>
</evidence>
<dbReference type="PANTHER" id="PTHR42693">
    <property type="entry name" value="ARYLSULFATASE FAMILY MEMBER"/>
    <property type="match status" value="1"/>
</dbReference>
<dbReference type="GO" id="GO:0004065">
    <property type="term" value="F:arylsulfatase activity"/>
    <property type="evidence" value="ECO:0007669"/>
    <property type="project" value="TreeGrafter"/>
</dbReference>
<keyword evidence="6" id="KW-0106">Calcium</keyword>
<feature type="non-terminal residue" evidence="8">
    <location>
        <position position="135"/>
    </location>
</feature>
<organism evidence="8">
    <name type="scientific">marine metagenome</name>
    <dbReference type="NCBI Taxonomy" id="408172"/>
    <lineage>
        <taxon>unclassified sequences</taxon>
        <taxon>metagenomes</taxon>
        <taxon>ecological metagenomes</taxon>
    </lineage>
</organism>
<comment type="similarity">
    <text evidence="2">Belongs to the sulfatase family.</text>
</comment>
<evidence type="ECO:0000256" key="5">
    <source>
        <dbReference type="ARBA" id="ARBA00022801"/>
    </source>
</evidence>
<dbReference type="GO" id="GO:0046872">
    <property type="term" value="F:metal ion binding"/>
    <property type="evidence" value="ECO:0007669"/>
    <property type="project" value="UniProtKB-KW"/>
</dbReference>
<proteinExistence type="inferred from homology"/>
<dbReference type="PANTHER" id="PTHR42693:SF42">
    <property type="entry name" value="ARYLSULFATASE G"/>
    <property type="match status" value="1"/>
</dbReference>
<keyword evidence="5" id="KW-0378">Hydrolase</keyword>
<dbReference type="InterPro" id="IPR000917">
    <property type="entry name" value="Sulfatase_N"/>
</dbReference>
<keyword evidence="3" id="KW-0479">Metal-binding</keyword>
<evidence type="ECO:0000256" key="4">
    <source>
        <dbReference type="ARBA" id="ARBA00022729"/>
    </source>
</evidence>
<comment type="cofactor">
    <cofactor evidence="1">
        <name>Ca(2+)</name>
        <dbReference type="ChEBI" id="CHEBI:29108"/>
    </cofactor>
</comment>
<dbReference type="Pfam" id="PF00884">
    <property type="entry name" value="Sulfatase"/>
    <property type="match status" value="1"/>
</dbReference>
<dbReference type="InterPro" id="IPR050738">
    <property type="entry name" value="Sulfatase"/>
</dbReference>
<reference evidence="8" key="1">
    <citation type="submission" date="2018-05" db="EMBL/GenBank/DDBJ databases">
        <authorList>
            <person name="Lanie J.A."/>
            <person name="Ng W.-L."/>
            <person name="Kazmierczak K.M."/>
            <person name="Andrzejewski T.M."/>
            <person name="Davidsen T.M."/>
            <person name="Wayne K.J."/>
            <person name="Tettelin H."/>
            <person name="Glass J.I."/>
            <person name="Rusch D."/>
            <person name="Podicherti R."/>
            <person name="Tsui H.-C.T."/>
            <person name="Winkler M.E."/>
        </authorList>
    </citation>
    <scope>NUCLEOTIDE SEQUENCE</scope>
</reference>
<evidence type="ECO:0000259" key="7">
    <source>
        <dbReference type="Pfam" id="PF00884"/>
    </source>
</evidence>
<evidence type="ECO:0000256" key="6">
    <source>
        <dbReference type="ARBA" id="ARBA00022837"/>
    </source>
</evidence>
<protein>
    <recommendedName>
        <fullName evidence="7">Sulfatase N-terminal domain-containing protein</fullName>
    </recommendedName>
</protein>
<gene>
    <name evidence="8" type="ORF">METZ01_LOCUS259205</name>
</gene>